<evidence type="ECO:0000313" key="2">
    <source>
        <dbReference type="Proteomes" id="UP000077623"/>
    </source>
</evidence>
<proteinExistence type="predicted"/>
<accession>A0A1A9QDF2</accession>
<comment type="caution">
    <text evidence="1">The sequence shown here is derived from an EMBL/GenBank/DDBJ whole genome shotgun (WGS) entry which is preliminary data.</text>
</comment>
<dbReference type="AlphaFoldDB" id="A0A1A9QDF2"/>
<reference evidence="2" key="1">
    <citation type="submission" date="2016-04" db="EMBL/GenBank/DDBJ databases">
        <authorList>
            <person name="Quiroz-Castaneda R.E."/>
            <person name="Martinez-Ocampo F."/>
        </authorList>
    </citation>
    <scope>NUCLEOTIDE SEQUENCE [LARGE SCALE GENOMIC DNA]</scope>
    <source>
        <strain evidence="2">INIFAP01</strain>
    </source>
</reference>
<gene>
    <name evidence="1" type="ORF">A6V39_00960</name>
</gene>
<sequence length="94" mass="10967">MSKVASLSYHNGNWTPNVTNISSIDNIEDLEHSKGCKFLFYKKNEKTNAFSQGKIKDARSYSTENKDKENNQIQQVTTHKDKCEKNRFIYIEMD</sequence>
<name>A0A1A9QDF2_9MOLU</name>
<evidence type="ECO:0000313" key="1">
    <source>
        <dbReference type="EMBL" id="OAL10622.1"/>
    </source>
</evidence>
<protein>
    <submittedName>
        <fullName evidence="1">Uncharacterized protein</fullName>
    </submittedName>
</protein>
<dbReference type="Proteomes" id="UP000077623">
    <property type="component" value="Unassembled WGS sequence"/>
</dbReference>
<organism evidence="1 2">
    <name type="scientific">Candidatus Mycoplasma haematobovis</name>
    <dbReference type="NCBI Taxonomy" id="432608"/>
    <lineage>
        <taxon>Bacteria</taxon>
        <taxon>Bacillati</taxon>
        <taxon>Mycoplasmatota</taxon>
        <taxon>Mollicutes</taxon>
        <taxon>Mycoplasmataceae</taxon>
        <taxon>Mycoplasma</taxon>
    </lineage>
</organism>
<keyword evidence="2" id="KW-1185">Reference proteome</keyword>
<dbReference type="STRING" id="432608.A6V39_00960"/>
<dbReference type="EMBL" id="LWUJ01000010">
    <property type="protein sequence ID" value="OAL10622.1"/>
    <property type="molecule type" value="Genomic_DNA"/>
</dbReference>